<dbReference type="Proteomes" id="UP001213979">
    <property type="component" value="Unassembled WGS sequence"/>
</dbReference>
<protein>
    <submittedName>
        <fullName evidence="1">Uncharacterized protein</fullName>
    </submittedName>
</protein>
<accession>A0ABT5W0A7</accession>
<evidence type="ECO:0000313" key="2">
    <source>
        <dbReference type="Proteomes" id="UP001213979"/>
    </source>
</evidence>
<organism evidence="1 2">
    <name type="scientific">Anoxybacteroides rupiense</name>
    <dbReference type="NCBI Taxonomy" id="311460"/>
    <lineage>
        <taxon>Bacteria</taxon>
        <taxon>Bacillati</taxon>
        <taxon>Bacillota</taxon>
        <taxon>Bacilli</taxon>
        <taxon>Bacillales</taxon>
        <taxon>Anoxybacillaceae</taxon>
        <taxon>Anoxybacteroides</taxon>
    </lineage>
</organism>
<comment type="caution">
    <text evidence="1">The sequence shown here is derived from an EMBL/GenBank/DDBJ whole genome shotgun (WGS) entry which is preliminary data.</text>
</comment>
<dbReference type="RefSeq" id="WP_275191683.1">
    <property type="nucleotide sequence ID" value="NZ_JAQOTG010000001.1"/>
</dbReference>
<sequence>MKKVDSQVEFIHNGEEIKATLSTYYDKGIERHSTIMFNYKDINVHISLDEDEKYYFVAPLHCRVLDKLGLDGYKKYEKYLSDIRTIEHNYIVVNDKVYNYYSKLISSSPKYYVVRLKMADGNYLDGTYKFMTVQDHGDKRMLLKNLQYQAQNYFKENKIEPAIECLNQEKTEEYQKKKKWINEVHESL</sequence>
<gene>
    <name evidence="1" type="ORF">PNH38_02475</name>
</gene>
<name>A0ABT5W0A7_9BACL</name>
<proteinExistence type="predicted"/>
<reference evidence="1 2" key="1">
    <citation type="submission" date="2023-01" db="EMBL/GenBank/DDBJ databases">
        <title>Genome-based reclassification of Anoxybacillus geothermalis as a later heterotypic synonym of Anoxybacillus rupiensis.</title>
        <authorList>
            <person name="Inan Bektas K."/>
            <person name="Canakci S."/>
            <person name="Belduz A.A."/>
            <person name="Guler H.H."/>
        </authorList>
    </citation>
    <scope>NUCLEOTIDE SEQUENCE [LARGE SCALE GENOMIC DNA]</scope>
    <source>
        <strain evidence="1 2">DSM 17127</strain>
    </source>
</reference>
<dbReference type="EMBL" id="JAQOTG010000001">
    <property type="protein sequence ID" value="MDE8562746.1"/>
    <property type="molecule type" value="Genomic_DNA"/>
</dbReference>
<keyword evidence="2" id="KW-1185">Reference proteome</keyword>
<evidence type="ECO:0000313" key="1">
    <source>
        <dbReference type="EMBL" id="MDE8562746.1"/>
    </source>
</evidence>